<dbReference type="EMBL" id="JABFUD020000007">
    <property type="protein sequence ID" value="KAI5077183.1"/>
    <property type="molecule type" value="Genomic_DNA"/>
</dbReference>
<feature type="compositionally biased region" description="Polar residues" evidence="1">
    <location>
        <begin position="1"/>
        <end position="18"/>
    </location>
</feature>
<comment type="caution">
    <text evidence="2">The sequence shown here is derived from an EMBL/GenBank/DDBJ whole genome shotgun (WGS) entry which is preliminary data.</text>
</comment>
<name>A0A9D4ZIS6_ADICA</name>
<feature type="region of interest" description="Disordered" evidence="1">
    <location>
        <begin position="1"/>
        <end position="41"/>
    </location>
</feature>
<evidence type="ECO:0000313" key="2">
    <source>
        <dbReference type="EMBL" id="KAI5077183.1"/>
    </source>
</evidence>
<dbReference type="Proteomes" id="UP000886520">
    <property type="component" value="Chromosome 7"/>
</dbReference>
<sequence length="194" mass="21976">MGAEVFSSNYRQNKQGKQAGSRRRAEVGARVGNSGERATRERSWRVVDCSLEGDKREQKGDPTRGERLHLLSLRFAGAFAATRRASATSTSCAVPSNYNKHHIQSWHSPPSYQEMSFSCHVCVGNQERLLSWLRTPVDEGKNTSVNYRAVELKLTSIKRESTPGTSKNRTERRTSRKREANGRLGQKHCFFLLY</sequence>
<evidence type="ECO:0000313" key="3">
    <source>
        <dbReference type="Proteomes" id="UP000886520"/>
    </source>
</evidence>
<protein>
    <submittedName>
        <fullName evidence="2">Uncharacterized protein</fullName>
    </submittedName>
</protein>
<feature type="compositionally biased region" description="Basic and acidic residues" evidence="1">
    <location>
        <begin position="168"/>
        <end position="180"/>
    </location>
</feature>
<evidence type="ECO:0000256" key="1">
    <source>
        <dbReference type="SAM" id="MobiDB-lite"/>
    </source>
</evidence>
<reference evidence="2" key="1">
    <citation type="submission" date="2021-01" db="EMBL/GenBank/DDBJ databases">
        <title>Adiantum capillus-veneris genome.</title>
        <authorList>
            <person name="Fang Y."/>
            <person name="Liao Q."/>
        </authorList>
    </citation>
    <scope>NUCLEOTIDE SEQUENCE</scope>
    <source>
        <strain evidence="2">H3</strain>
        <tissue evidence="2">Leaf</tissue>
    </source>
</reference>
<dbReference type="AlphaFoldDB" id="A0A9D4ZIS6"/>
<accession>A0A9D4ZIS6</accession>
<proteinExistence type="predicted"/>
<feature type="region of interest" description="Disordered" evidence="1">
    <location>
        <begin position="158"/>
        <end position="180"/>
    </location>
</feature>
<organism evidence="2 3">
    <name type="scientific">Adiantum capillus-veneris</name>
    <name type="common">Maidenhair fern</name>
    <dbReference type="NCBI Taxonomy" id="13818"/>
    <lineage>
        <taxon>Eukaryota</taxon>
        <taxon>Viridiplantae</taxon>
        <taxon>Streptophyta</taxon>
        <taxon>Embryophyta</taxon>
        <taxon>Tracheophyta</taxon>
        <taxon>Polypodiopsida</taxon>
        <taxon>Polypodiidae</taxon>
        <taxon>Polypodiales</taxon>
        <taxon>Pteridineae</taxon>
        <taxon>Pteridaceae</taxon>
        <taxon>Vittarioideae</taxon>
        <taxon>Adiantum</taxon>
    </lineage>
</organism>
<keyword evidence="3" id="KW-1185">Reference proteome</keyword>
<gene>
    <name evidence="2" type="ORF">GOP47_0007007</name>
</gene>